<proteinExistence type="predicted"/>
<feature type="transmembrane region" description="Helical" evidence="1">
    <location>
        <begin position="105"/>
        <end position="129"/>
    </location>
</feature>
<organism evidence="2 3">
    <name type="scientific">Porphyromonas gulae</name>
    <dbReference type="NCBI Taxonomy" id="111105"/>
    <lineage>
        <taxon>Bacteria</taxon>
        <taxon>Pseudomonadati</taxon>
        <taxon>Bacteroidota</taxon>
        <taxon>Bacteroidia</taxon>
        <taxon>Bacteroidales</taxon>
        <taxon>Porphyromonadaceae</taxon>
        <taxon>Porphyromonas</taxon>
    </lineage>
</organism>
<dbReference type="RefSeq" id="WP_039425754.1">
    <property type="nucleotide sequence ID" value="NZ_JRAK01000119.1"/>
</dbReference>
<sequence>MEKNINYTDMAVQKLDNAIAKLKKDIEKDIVKSKSYPGEDIIEITASDIEDAFDRVTIKSPKALHGKERSMLLAMLVMLYTVIGFFLITYLIVSDIGDRGIKIDGVVSVLTSVLISVVSVISVVIYLLAYRVYKVKNSEQVSKHLNKDESQARMMAEIFNHYIELKQKEDRATLEKEIVETMCDTIGKYPSTTTRVAPDEEENSVYR</sequence>
<evidence type="ECO:0000313" key="2">
    <source>
        <dbReference type="EMBL" id="KGN85909.1"/>
    </source>
</evidence>
<evidence type="ECO:0000313" key="3">
    <source>
        <dbReference type="Proteomes" id="UP000030146"/>
    </source>
</evidence>
<keyword evidence="1" id="KW-0472">Membrane</keyword>
<gene>
    <name evidence="2" type="ORF">HR15_08740</name>
</gene>
<dbReference type="EMBL" id="JRAK01000119">
    <property type="protein sequence ID" value="KGN85909.1"/>
    <property type="molecule type" value="Genomic_DNA"/>
</dbReference>
<keyword evidence="1" id="KW-1133">Transmembrane helix</keyword>
<feature type="transmembrane region" description="Helical" evidence="1">
    <location>
        <begin position="72"/>
        <end position="93"/>
    </location>
</feature>
<evidence type="ECO:0000256" key="1">
    <source>
        <dbReference type="SAM" id="Phobius"/>
    </source>
</evidence>
<keyword evidence="1" id="KW-0812">Transmembrane</keyword>
<name>A0A0A2FC12_9PORP</name>
<dbReference type="AlphaFoldDB" id="A0A0A2FC12"/>
<protein>
    <submittedName>
        <fullName evidence="2">Uncharacterized protein</fullName>
    </submittedName>
</protein>
<accession>A0A0A2FC12</accession>
<comment type="caution">
    <text evidence="2">The sequence shown here is derived from an EMBL/GenBank/DDBJ whole genome shotgun (WGS) entry which is preliminary data.</text>
</comment>
<keyword evidence="3" id="KW-1185">Reference proteome</keyword>
<dbReference type="Proteomes" id="UP000030146">
    <property type="component" value="Unassembled WGS sequence"/>
</dbReference>
<reference evidence="2 3" key="1">
    <citation type="submission" date="2014-08" db="EMBL/GenBank/DDBJ databases">
        <title>Porphyromonas gulae strain:COT-052_OH3439 Genome sequencing.</title>
        <authorList>
            <person name="Wallis C."/>
            <person name="Deusch O."/>
            <person name="O'Flynn C."/>
            <person name="Davis I."/>
            <person name="Jospin G."/>
            <person name="Darling A.E."/>
            <person name="Coil D.A."/>
            <person name="Alexiev A."/>
            <person name="Horsfall A."/>
            <person name="Kirkwood N."/>
            <person name="Harris S."/>
            <person name="Eisen J.A."/>
        </authorList>
    </citation>
    <scope>NUCLEOTIDE SEQUENCE [LARGE SCALE GENOMIC DNA]</scope>
    <source>
        <strain evidence="3">COT-052 OH3439</strain>
    </source>
</reference>